<dbReference type="PROSITE" id="PS50880">
    <property type="entry name" value="TOPRIM"/>
    <property type="match status" value="1"/>
</dbReference>
<dbReference type="Proteomes" id="UP000004090">
    <property type="component" value="Unassembled WGS sequence"/>
</dbReference>
<dbReference type="EC" id="3.1.26.8" evidence="11 12"/>
<accession>A8RA33</accession>
<evidence type="ECO:0000256" key="2">
    <source>
        <dbReference type="ARBA" id="ARBA00022517"/>
    </source>
</evidence>
<protein>
    <recommendedName>
        <fullName evidence="11 12">Ribonuclease M5</fullName>
        <ecNumber evidence="11 12">3.1.26.8</ecNumber>
    </recommendedName>
    <alternativeName>
        <fullName evidence="11">RNase M5</fullName>
    </alternativeName>
    <alternativeName>
        <fullName evidence="11">Ribosomal RNA terminal maturase M5</fullName>
    </alternativeName>
</protein>
<reference evidence="14 15" key="1">
    <citation type="submission" date="2007-09" db="EMBL/GenBank/DDBJ databases">
        <title>Draft genome sequence of Eubacterium dolichum (DSM 3991).</title>
        <authorList>
            <person name="Sudarsanam P."/>
            <person name="Ley R."/>
            <person name="Guruge J."/>
            <person name="Turnbaugh P.J."/>
            <person name="Mahowald M."/>
            <person name="Liep D."/>
            <person name="Gordon J."/>
        </authorList>
    </citation>
    <scope>NUCLEOTIDE SEQUENCE [LARGE SCALE GENOMIC DNA]</scope>
    <source>
        <strain evidence="14 15">DSM 3991</strain>
    </source>
</reference>
<dbReference type="HAMAP" id="MF_01469">
    <property type="entry name" value="RNase_M5"/>
    <property type="match status" value="1"/>
</dbReference>
<dbReference type="Pfam" id="PF13331">
    <property type="entry name" value="DUF4093"/>
    <property type="match status" value="1"/>
</dbReference>
<organism evidence="14 15">
    <name type="scientific">Amedibacillus dolichus DSM 3991</name>
    <dbReference type="NCBI Taxonomy" id="428127"/>
    <lineage>
        <taxon>Bacteria</taxon>
        <taxon>Bacillati</taxon>
        <taxon>Bacillota</taxon>
        <taxon>Erysipelotrichia</taxon>
        <taxon>Erysipelotrichales</taxon>
        <taxon>Erysipelotrichaceae</taxon>
        <taxon>Amedibacillus</taxon>
    </lineage>
</organism>
<dbReference type="GO" id="GO:0046872">
    <property type="term" value="F:metal ion binding"/>
    <property type="evidence" value="ECO:0007669"/>
    <property type="project" value="UniProtKB-KW"/>
</dbReference>
<dbReference type="STRING" id="428127.EUBDOL_00692"/>
<evidence type="ECO:0000256" key="12">
    <source>
        <dbReference type="NCBIfam" id="TIGR00334"/>
    </source>
</evidence>
<evidence type="ECO:0000313" key="14">
    <source>
        <dbReference type="EMBL" id="EDP11514.1"/>
    </source>
</evidence>
<keyword evidence="2 11" id="KW-0690">Ribosome biogenesis</keyword>
<dbReference type="InterPro" id="IPR006171">
    <property type="entry name" value="TOPRIM_dom"/>
</dbReference>
<dbReference type="NCBIfam" id="TIGR00334">
    <property type="entry name" value="5S_RNA_mat_M5"/>
    <property type="match status" value="1"/>
</dbReference>
<gene>
    <name evidence="11 14" type="primary">rnmV</name>
    <name evidence="14" type="ORF">EUBDOL_00692</name>
</gene>
<evidence type="ECO:0000256" key="9">
    <source>
        <dbReference type="ARBA" id="ARBA00022842"/>
    </source>
</evidence>
<dbReference type="GO" id="GO:0043822">
    <property type="term" value="F:ribonuclease M5 activity"/>
    <property type="evidence" value="ECO:0007669"/>
    <property type="project" value="UniProtKB-UniRule"/>
</dbReference>
<comment type="subcellular location">
    <subcellularLocation>
        <location evidence="11">Cytoplasm</location>
    </subcellularLocation>
</comment>
<dbReference type="HOGENOM" id="CLU_109405_0_0_9"/>
<dbReference type="CDD" id="cd01027">
    <property type="entry name" value="TOPRIM_RNase_M5_like"/>
    <property type="match status" value="1"/>
</dbReference>
<dbReference type="GO" id="GO:0005737">
    <property type="term" value="C:cytoplasm"/>
    <property type="evidence" value="ECO:0007669"/>
    <property type="project" value="UniProtKB-SubCell"/>
</dbReference>
<keyword evidence="10 11" id="KW-0694">RNA-binding</keyword>
<evidence type="ECO:0000256" key="8">
    <source>
        <dbReference type="ARBA" id="ARBA00022801"/>
    </source>
</evidence>
<reference evidence="14 15" key="2">
    <citation type="submission" date="2007-09" db="EMBL/GenBank/DDBJ databases">
        <authorList>
            <person name="Fulton L."/>
            <person name="Clifton S."/>
            <person name="Fulton B."/>
            <person name="Xu J."/>
            <person name="Minx P."/>
            <person name="Pepin K.H."/>
            <person name="Johnson M."/>
            <person name="Thiruvilangam P."/>
            <person name="Bhonagiri V."/>
            <person name="Nash W.E."/>
            <person name="Mardis E.R."/>
            <person name="Wilson R.K."/>
        </authorList>
    </citation>
    <scope>NUCLEOTIDE SEQUENCE [LARGE SCALE GENOMIC DNA]</scope>
    <source>
        <strain evidence="14 15">DSM 3991</strain>
    </source>
</reference>
<dbReference type="SMART" id="SM00493">
    <property type="entry name" value="TOPRIM"/>
    <property type="match status" value="1"/>
</dbReference>
<keyword evidence="1 11" id="KW-0963">Cytoplasm</keyword>
<dbReference type="InterPro" id="IPR004466">
    <property type="entry name" value="RNase_M5"/>
</dbReference>
<evidence type="ECO:0000313" key="15">
    <source>
        <dbReference type="Proteomes" id="UP000004090"/>
    </source>
</evidence>
<dbReference type="InterPro" id="IPR034141">
    <property type="entry name" value="TOPRIM_RNase_M5-like"/>
</dbReference>
<dbReference type="Pfam" id="PF01751">
    <property type="entry name" value="Toprim"/>
    <property type="match status" value="1"/>
</dbReference>
<dbReference type="GO" id="GO:0019843">
    <property type="term" value="F:rRNA binding"/>
    <property type="evidence" value="ECO:0007669"/>
    <property type="project" value="UniProtKB-KW"/>
</dbReference>
<sequence>MYMKCGVKMKIKEVIVVEGKNDTNVLQSYVECDTIETHGSALSQETLCQIREMQETRGVIIFTDPDYPGEMIRRKINQFIPGCKNAFIEKGKAKTTKKVGVEHAKKEDILDALKHLMTYDEEVKESLSYEEFIDLGLVGGKEAAKHREEIGRILYLGKPNAKTLYKRLNMIGYTKEDVLRILKGTEA</sequence>
<dbReference type="SUPFAM" id="SSF110455">
    <property type="entry name" value="Toprim domain"/>
    <property type="match status" value="1"/>
</dbReference>
<keyword evidence="5" id="KW-0479">Metal-binding</keyword>
<evidence type="ECO:0000256" key="10">
    <source>
        <dbReference type="ARBA" id="ARBA00022884"/>
    </source>
</evidence>
<evidence type="ECO:0000256" key="1">
    <source>
        <dbReference type="ARBA" id="ARBA00022490"/>
    </source>
</evidence>
<dbReference type="eggNOG" id="COG1658">
    <property type="taxonomic scope" value="Bacteria"/>
</dbReference>
<dbReference type="EMBL" id="ABAW02000018">
    <property type="protein sequence ID" value="EDP11514.1"/>
    <property type="molecule type" value="Genomic_DNA"/>
</dbReference>
<comment type="similarity">
    <text evidence="11">Belongs to the ribonuclease M5 family.</text>
</comment>
<keyword evidence="7 11" id="KW-0255">Endonuclease</keyword>
<evidence type="ECO:0000256" key="11">
    <source>
        <dbReference type="HAMAP-Rule" id="MF_01469"/>
    </source>
</evidence>
<dbReference type="PANTHER" id="PTHR39156">
    <property type="entry name" value="RIBONUCLEASE M5"/>
    <property type="match status" value="1"/>
</dbReference>
<dbReference type="PANTHER" id="PTHR39156:SF1">
    <property type="entry name" value="RIBONUCLEASE M5"/>
    <property type="match status" value="1"/>
</dbReference>
<dbReference type="Gene3D" id="3.40.1360.10">
    <property type="match status" value="1"/>
</dbReference>
<keyword evidence="6 11" id="KW-0699">rRNA-binding</keyword>
<evidence type="ECO:0000259" key="13">
    <source>
        <dbReference type="PROSITE" id="PS50880"/>
    </source>
</evidence>
<keyword evidence="9" id="KW-0460">Magnesium</keyword>
<dbReference type="FunFam" id="3.40.1360.10:FF:000006">
    <property type="entry name" value="Ribonuclease M5"/>
    <property type="match status" value="1"/>
</dbReference>
<keyword evidence="3 11" id="KW-0698">rRNA processing</keyword>
<keyword evidence="8 11" id="KW-0378">Hydrolase</keyword>
<dbReference type="InterPro" id="IPR025156">
    <property type="entry name" value="RNase_M5_C"/>
</dbReference>
<evidence type="ECO:0000256" key="5">
    <source>
        <dbReference type="ARBA" id="ARBA00022723"/>
    </source>
</evidence>
<keyword evidence="4 11" id="KW-0540">Nuclease</keyword>
<proteinExistence type="inferred from homology"/>
<evidence type="ECO:0000256" key="4">
    <source>
        <dbReference type="ARBA" id="ARBA00022722"/>
    </source>
</evidence>
<evidence type="ECO:0000256" key="6">
    <source>
        <dbReference type="ARBA" id="ARBA00022730"/>
    </source>
</evidence>
<comment type="catalytic activity">
    <reaction evidence="11">
        <text>Endonucleolytic cleavage of RNA, removing 21 and 42 nucleotides, respectively, from the 5'- and 3'-termini of a 5S-rRNA precursor.</text>
        <dbReference type="EC" id="3.1.26.8"/>
    </reaction>
</comment>
<dbReference type="AlphaFoldDB" id="A8RA33"/>
<comment type="caution">
    <text evidence="14">The sequence shown here is derived from an EMBL/GenBank/DDBJ whole genome shotgun (WGS) entry which is preliminary data.</text>
</comment>
<evidence type="ECO:0000256" key="3">
    <source>
        <dbReference type="ARBA" id="ARBA00022552"/>
    </source>
</evidence>
<comment type="function">
    <text evidence="11">Required for correct processing of both the 5' and 3' ends of 5S rRNA precursor. Cleaves both sides of a double-stranded region yielding mature 5S rRNA in one step.</text>
</comment>
<name>A8RA33_9FIRM</name>
<evidence type="ECO:0000256" key="7">
    <source>
        <dbReference type="ARBA" id="ARBA00022759"/>
    </source>
</evidence>
<dbReference type="GO" id="GO:0006364">
    <property type="term" value="P:rRNA processing"/>
    <property type="evidence" value="ECO:0007669"/>
    <property type="project" value="UniProtKB-UniRule"/>
</dbReference>
<feature type="domain" description="Toprim" evidence="13">
    <location>
        <begin position="12"/>
        <end position="102"/>
    </location>
</feature>